<sequence length="265" mass="29002">MIVKVNILESLINQIATGKIEVIDLSQTLNEKTPVIQLPEPLATTGGFKLKRLSMYDEKGPTSYWNDFTAGEHCGTHFDAPIHWISGKQHDSVDSIPTKNMVGEAYVIDIREKAKQNPDYCVTVGDILAFEEQYGRITKHSWVLIQSGWAQYVDDHEHFYNIGADGLPHTPGISKEASIFLAEERDILGVGVETVGTDAGIAGSFDPPYPNHHFMHGANKYGLAQLTALEKLPAKGAVLIATPLKIEKGSGSPVRVLALVEKGQD</sequence>
<dbReference type="RefSeq" id="WP_024028821.1">
    <property type="nucleotide sequence ID" value="NZ_ALAN01000072.1"/>
</dbReference>
<dbReference type="Gene3D" id="3.50.30.50">
    <property type="entry name" value="Putative cyclase"/>
    <property type="match status" value="1"/>
</dbReference>
<keyword evidence="2" id="KW-1185">Reference proteome</keyword>
<proteinExistence type="predicted"/>
<dbReference type="AlphaFoldDB" id="A0AB94IMI1"/>
<dbReference type="GO" id="GO:0019441">
    <property type="term" value="P:L-tryptophan catabolic process to kynurenine"/>
    <property type="evidence" value="ECO:0007669"/>
    <property type="project" value="InterPro"/>
</dbReference>
<dbReference type="Pfam" id="PF04199">
    <property type="entry name" value="Cyclase"/>
    <property type="match status" value="1"/>
</dbReference>
<gene>
    <name evidence="1" type="ORF">BAVI_13189</name>
</gene>
<comment type="caution">
    <text evidence="1">The sequence shown here is derived from an EMBL/GenBank/DDBJ whole genome shotgun (WGS) entry which is preliminary data.</text>
</comment>
<organism evidence="1 2">
    <name type="scientific">Neobacillus vireti LMG 21834</name>
    <dbReference type="NCBI Taxonomy" id="1131730"/>
    <lineage>
        <taxon>Bacteria</taxon>
        <taxon>Bacillati</taxon>
        <taxon>Bacillota</taxon>
        <taxon>Bacilli</taxon>
        <taxon>Bacillales</taxon>
        <taxon>Bacillaceae</taxon>
        <taxon>Neobacillus</taxon>
    </lineage>
</organism>
<evidence type="ECO:0000313" key="1">
    <source>
        <dbReference type="EMBL" id="ETI68296.1"/>
    </source>
</evidence>
<accession>A0AB94IMI1</accession>
<dbReference type="PANTHER" id="PTHR31118">
    <property type="entry name" value="CYCLASE-LIKE PROTEIN 2"/>
    <property type="match status" value="1"/>
</dbReference>
<dbReference type="GO" id="GO:0004061">
    <property type="term" value="F:arylformamidase activity"/>
    <property type="evidence" value="ECO:0007669"/>
    <property type="project" value="InterPro"/>
</dbReference>
<dbReference type="EMBL" id="ALAN01000072">
    <property type="protein sequence ID" value="ETI68296.1"/>
    <property type="molecule type" value="Genomic_DNA"/>
</dbReference>
<dbReference type="InterPro" id="IPR037175">
    <property type="entry name" value="KFase_sf"/>
</dbReference>
<dbReference type="Proteomes" id="UP000018877">
    <property type="component" value="Unassembled WGS sequence"/>
</dbReference>
<dbReference type="SUPFAM" id="SSF102198">
    <property type="entry name" value="Putative cyclase"/>
    <property type="match status" value="1"/>
</dbReference>
<dbReference type="PANTHER" id="PTHR31118:SF12">
    <property type="entry name" value="CYCLASE-LIKE PROTEIN 2"/>
    <property type="match status" value="1"/>
</dbReference>
<evidence type="ECO:0000313" key="2">
    <source>
        <dbReference type="Proteomes" id="UP000018877"/>
    </source>
</evidence>
<protein>
    <submittedName>
        <fullName evidence="1">Cyclase family protein</fullName>
    </submittedName>
</protein>
<dbReference type="InterPro" id="IPR007325">
    <property type="entry name" value="KFase/CYL"/>
</dbReference>
<name>A0AB94IMI1_9BACI</name>
<reference evidence="1 2" key="1">
    <citation type="journal article" date="2014" name="Environ. Microbiol.">
        <title>The nitrate-ammonifying and nosZ-carrying bacterium Bacillus vireti is a potent source and sink for nitric and nitrous oxide under high nitrate conditions.</title>
        <authorList>
            <person name="Mania D."/>
            <person name="Heylen K."/>
            <person name="van Spanning R.J."/>
            <person name="Frostegard A."/>
        </authorList>
    </citation>
    <scope>NUCLEOTIDE SEQUENCE [LARGE SCALE GENOMIC DNA]</scope>
    <source>
        <strain evidence="1 2">LMG 21834</strain>
    </source>
</reference>